<feature type="region of interest" description="Disordered" evidence="2">
    <location>
        <begin position="165"/>
        <end position="190"/>
    </location>
</feature>
<dbReference type="InterPro" id="IPR036875">
    <property type="entry name" value="Znf_CCHC_sf"/>
</dbReference>
<keyword evidence="1" id="KW-0479">Metal-binding</keyword>
<feature type="domain" description="CCHC-type" evidence="3">
    <location>
        <begin position="120"/>
        <end position="135"/>
    </location>
</feature>
<accession>A0ABQ8LBR5</accession>
<feature type="compositionally biased region" description="Polar residues" evidence="2">
    <location>
        <begin position="177"/>
        <end position="190"/>
    </location>
</feature>
<dbReference type="PROSITE" id="PS50158">
    <property type="entry name" value="ZF_CCHC"/>
    <property type="match status" value="1"/>
</dbReference>
<keyword evidence="1" id="KW-0863">Zinc-finger</keyword>
<keyword evidence="5" id="KW-1185">Reference proteome</keyword>
<dbReference type="EMBL" id="JACTAM010000400">
    <property type="protein sequence ID" value="KAI2647352.1"/>
    <property type="molecule type" value="Genomic_DNA"/>
</dbReference>
<feature type="region of interest" description="Disordered" evidence="2">
    <location>
        <begin position="241"/>
        <end position="271"/>
    </location>
</feature>
<keyword evidence="1" id="KW-0862">Zinc</keyword>
<dbReference type="SUPFAM" id="SSF57756">
    <property type="entry name" value="Retrovirus zinc finger-like domains"/>
    <property type="match status" value="1"/>
</dbReference>
<evidence type="ECO:0000256" key="1">
    <source>
        <dbReference type="PROSITE-ProRule" id="PRU00047"/>
    </source>
</evidence>
<comment type="caution">
    <text evidence="4">The sequence shown here is derived from an EMBL/GenBank/DDBJ whole genome shotgun (WGS) entry which is preliminary data.</text>
</comment>
<evidence type="ECO:0000313" key="4">
    <source>
        <dbReference type="EMBL" id="KAI2647352.1"/>
    </source>
</evidence>
<evidence type="ECO:0000256" key="2">
    <source>
        <dbReference type="SAM" id="MobiDB-lite"/>
    </source>
</evidence>
<gene>
    <name evidence="4" type="ORF">H4Q32_027136</name>
</gene>
<organism evidence="4 5">
    <name type="scientific">Labeo rohita</name>
    <name type="common">Indian major carp</name>
    <name type="synonym">Cyprinus rohita</name>
    <dbReference type="NCBI Taxonomy" id="84645"/>
    <lineage>
        <taxon>Eukaryota</taxon>
        <taxon>Metazoa</taxon>
        <taxon>Chordata</taxon>
        <taxon>Craniata</taxon>
        <taxon>Vertebrata</taxon>
        <taxon>Euteleostomi</taxon>
        <taxon>Actinopterygii</taxon>
        <taxon>Neopterygii</taxon>
        <taxon>Teleostei</taxon>
        <taxon>Ostariophysi</taxon>
        <taxon>Cypriniformes</taxon>
        <taxon>Cyprinidae</taxon>
        <taxon>Labeoninae</taxon>
        <taxon>Labeonini</taxon>
        <taxon>Labeo</taxon>
    </lineage>
</organism>
<feature type="compositionally biased region" description="Acidic residues" evidence="2">
    <location>
        <begin position="256"/>
        <end position="265"/>
    </location>
</feature>
<name>A0ABQ8LBR5_LABRO</name>
<evidence type="ECO:0000259" key="3">
    <source>
        <dbReference type="PROSITE" id="PS50158"/>
    </source>
</evidence>
<dbReference type="Proteomes" id="UP000830375">
    <property type="component" value="Unassembled WGS sequence"/>
</dbReference>
<protein>
    <submittedName>
        <fullName evidence="4">Transposon TX1 uncharacterized 82 kDa protein</fullName>
    </submittedName>
</protein>
<evidence type="ECO:0000313" key="5">
    <source>
        <dbReference type="Proteomes" id="UP000830375"/>
    </source>
</evidence>
<reference evidence="4 5" key="1">
    <citation type="submission" date="2022-01" db="EMBL/GenBank/DDBJ databases">
        <title>A high-quality chromosome-level genome assembly of rohu carp, Labeo rohita.</title>
        <authorList>
            <person name="Arick M.A. II"/>
            <person name="Hsu C.-Y."/>
            <person name="Magbanua Z."/>
            <person name="Pechanova O."/>
            <person name="Grover C."/>
            <person name="Miller E."/>
            <person name="Thrash A."/>
            <person name="Ezzel L."/>
            <person name="Alam S."/>
            <person name="Benzie J."/>
            <person name="Hamilton M."/>
            <person name="Karsi A."/>
            <person name="Lawrence M.L."/>
            <person name="Peterson D.G."/>
        </authorList>
    </citation>
    <scope>NUCLEOTIDE SEQUENCE [LARGE SCALE GENOMIC DNA]</scope>
    <source>
        <strain evidence="5">BAU-BD-2019</strain>
        <tissue evidence="4">Blood</tissue>
    </source>
</reference>
<feature type="compositionally biased region" description="Polar residues" evidence="2">
    <location>
        <begin position="241"/>
        <end position="252"/>
    </location>
</feature>
<dbReference type="InterPro" id="IPR001878">
    <property type="entry name" value="Znf_CCHC"/>
</dbReference>
<sequence length="313" mass="34843">MVVFLKEEQLVIHLVETGIVVSGTFVIVQPLVLPTVKVTVSNVPPFILDEDIQRELSRYGKFASGMKMVPLGCKHESLKHVLSFRRQVFMFLNAPTLNVSFRCVYEGKSYMLYASLGEMRCFECGSIGHVRLSCPHKEGVMNEAGPSNDVNGRVEETVGEKVATEDQNVPNEEDSGNIGTESEIRSTTETPEVVENVNGEAQIVEEMVMTETVKETEQVERSEIDEELKLVAADRSSLGGTVNLESKQTGETSIEREEDSEDDALSDVSDVSNLSQMGCDQFYSLEEIDEFLDETFGKVVEVKNYFADTKKKV</sequence>
<proteinExistence type="predicted"/>